<gene>
    <name evidence="1" type="ORF">NN4_60410</name>
</gene>
<organism evidence="1 2">
    <name type="scientific">Nocardia ninae NBRC 108245</name>
    <dbReference type="NCBI Taxonomy" id="1210091"/>
    <lineage>
        <taxon>Bacteria</taxon>
        <taxon>Bacillati</taxon>
        <taxon>Actinomycetota</taxon>
        <taxon>Actinomycetes</taxon>
        <taxon>Mycobacteriales</taxon>
        <taxon>Nocardiaceae</taxon>
        <taxon>Nocardia</taxon>
    </lineage>
</organism>
<evidence type="ECO:0000313" key="2">
    <source>
        <dbReference type="Proteomes" id="UP000321424"/>
    </source>
</evidence>
<proteinExistence type="predicted"/>
<protein>
    <submittedName>
        <fullName evidence="1">Uncharacterized protein</fullName>
    </submittedName>
</protein>
<dbReference type="AlphaFoldDB" id="A0A511MLM0"/>
<reference evidence="1 2" key="1">
    <citation type="submission" date="2019-07" db="EMBL/GenBank/DDBJ databases">
        <title>Whole genome shotgun sequence of Nocardia ninae NBRC 108245.</title>
        <authorList>
            <person name="Hosoyama A."/>
            <person name="Uohara A."/>
            <person name="Ohji S."/>
            <person name="Ichikawa N."/>
        </authorList>
    </citation>
    <scope>NUCLEOTIDE SEQUENCE [LARGE SCALE GENOMIC DNA]</scope>
    <source>
        <strain evidence="1 2">NBRC 108245</strain>
    </source>
</reference>
<dbReference type="RefSeq" id="WP_147138504.1">
    <property type="nucleotide sequence ID" value="NZ_BJXA01000052.1"/>
</dbReference>
<sequence length="79" mass="9106">MSARKPVQWGVLIGQMVRPLPKARNVTDAVLYACHLETAKRVKSSVVYRDSDTESWRKWIDETPVPTQLALDLYYKEAQ</sequence>
<dbReference type="EMBL" id="BJXA01000052">
    <property type="protein sequence ID" value="GEM41522.1"/>
    <property type="molecule type" value="Genomic_DNA"/>
</dbReference>
<comment type="caution">
    <text evidence="1">The sequence shown here is derived from an EMBL/GenBank/DDBJ whole genome shotgun (WGS) entry which is preliminary data.</text>
</comment>
<dbReference type="OrthoDB" id="9792626at2"/>
<name>A0A511MLM0_9NOCA</name>
<dbReference type="Proteomes" id="UP000321424">
    <property type="component" value="Unassembled WGS sequence"/>
</dbReference>
<keyword evidence="2" id="KW-1185">Reference proteome</keyword>
<accession>A0A511MLM0</accession>
<evidence type="ECO:0000313" key="1">
    <source>
        <dbReference type="EMBL" id="GEM41522.1"/>
    </source>
</evidence>